<organism evidence="3 4">
    <name type="scientific">Hydra vulgaris</name>
    <name type="common">Hydra</name>
    <name type="synonym">Hydra attenuata</name>
    <dbReference type="NCBI Taxonomy" id="6087"/>
    <lineage>
        <taxon>Eukaryota</taxon>
        <taxon>Metazoa</taxon>
        <taxon>Cnidaria</taxon>
        <taxon>Hydrozoa</taxon>
        <taxon>Hydroidolina</taxon>
        <taxon>Anthoathecata</taxon>
        <taxon>Aplanulata</taxon>
        <taxon>Hydridae</taxon>
        <taxon>Hydra</taxon>
    </lineage>
</organism>
<dbReference type="InterPro" id="IPR035899">
    <property type="entry name" value="DBL_dom_sf"/>
</dbReference>
<dbReference type="Pfam" id="PF02196">
    <property type="entry name" value="RBD"/>
    <property type="match status" value="1"/>
</dbReference>
<keyword evidence="1" id="KW-0175">Coiled coil</keyword>
<dbReference type="InterPro" id="IPR011993">
    <property type="entry name" value="PH-like_dom_sf"/>
</dbReference>
<reference evidence="4" key="2">
    <citation type="submission" date="2025-08" db="UniProtKB">
        <authorList>
            <consortium name="RefSeq"/>
        </authorList>
    </citation>
    <scope>IDENTIFICATION</scope>
</reference>
<dbReference type="InterPro" id="IPR040181">
    <property type="entry name" value="PKHG5/7"/>
</dbReference>
<dbReference type="Gene3D" id="1.20.900.10">
    <property type="entry name" value="Dbl homology (DH) domain"/>
    <property type="match status" value="1"/>
</dbReference>
<reference evidence="3" key="1">
    <citation type="submission" date="2025-05" db="UniProtKB">
        <authorList>
            <consortium name="RefSeq"/>
        </authorList>
    </citation>
    <scope>NUCLEOTIDE SEQUENCE [LARGE SCALE GENOMIC DNA]</scope>
</reference>
<dbReference type="SMART" id="SM00325">
    <property type="entry name" value="RhoGEF"/>
    <property type="match status" value="1"/>
</dbReference>
<evidence type="ECO:0000313" key="4">
    <source>
        <dbReference type="RefSeq" id="XP_065647098.1"/>
    </source>
</evidence>
<gene>
    <name evidence="4" type="primary">LOC100212206</name>
</gene>
<feature type="domain" description="DH" evidence="2">
    <location>
        <begin position="194"/>
        <end position="385"/>
    </location>
</feature>
<dbReference type="PANTHER" id="PTHR13217:SF11">
    <property type="entry name" value="PLECKSTRIN HOMOLOGY DOMAIN-CONTAINING FAMILY G MEMBER 5"/>
    <property type="match status" value="1"/>
</dbReference>
<accession>A0ABM4BDS2</accession>
<dbReference type="PROSITE" id="PS50010">
    <property type="entry name" value="DH_2"/>
    <property type="match status" value="1"/>
</dbReference>
<dbReference type="SUPFAM" id="SSF48065">
    <property type="entry name" value="DBL homology domain (DH-domain)"/>
    <property type="match status" value="1"/>
</dbReference>
<dbReference type="InterPro" id="IPR029071">
    <property type="entry name" value="Ubiquitin-like_domsf"/>
</dbReference>
<dbReference type="CDD" id="cd00160">
    <property type="entry name" value="RhoGEF"/>
    <property type="match status" value="1"/>
</dbReference>
<dbReference type="Proteomes" id="UP001652625">
    <property type="component" value="Chromosome 02"/>
</dbReference>
<feature type="coiled-coil region" evidence="1">
    <location>
        <begin position="114"/>
        <end position="141"/>
    </location>
</feature>
<dbReference type="InterPro" id="IPR000219">
    <property type="entry name" value="DH_dom"/>
</dbReference>
<sequence>MKMVVIDNNWKVSKYLEDLLQNTMVWVINNQQKISKQDLKKDSSQKYFTLRFNDGDNGDEKTVKVPVKKGKTLKESLGAILTGQKLSFDTHSVFLDTSKTPLPQGTDTFVLGGHNLLVKENDEVDERIKNLMKEENKKSQDINKRFLDLLDRFSTYGFEDDIENKDSKNDFFLESAWDDIVDIPHSDENKRLLIQQQSIFEIFTTEVGYIKDLEIIIKIFKRCLDLLRKEGYLLEVEPYAIFANIEEIYNVNVTFWNSLKPALENARATKIAFKTNILLKAFEKFEILFQPYIEFFNEDPCNKKCLIYSEQTNLLLKQYLSWCDAHEKCMRLKLSGFLIKPLQRITKYSLLLRAVLSKTDDLNDKAMLEEMMSRVETFVSKINAAVHLRQEQEKVLSILAKFDTYNPMEAVPCSDEVERLAAEFCNFDLKASIPGLPSPSQRFIIKDGPMKIVDKQGKKEVQVFLFSDLLVVTKLKKKIDRYRIIRPPYRLNKIVIRDIKDSNSILFVYLNEYGVLSTAFILQTSVGEQEKWKTAVLDAKEKYQSSRMTYFNNIELLDEELPDSPIIQNLNNRKSVKPAPPVDALENENDDFQWSNIKLFGIVTFICIVNIVLSKIL</sequence>
<dbReference type="SUPFAM" id="SSF50729">
    <property type="entry name" value="PH domain-like"/>
    <property type="match status" value="1"/>
</dbReference>
<dbReference type="CDD" id="cd17068">
    <property type="entry name" value="RBD_PLEKHG5"/>
    <property type="match status" value="1"/>
</dbReference>
<dbReference type="InterPro" id="IPR003116">
    <property type="entry name" value="RBD_dom"/>
</dbReference>
<dbReference type="RefSeq" id="XP_065647098.1">
    <property type="nucleotide sequence ID" value="XM_065791026.1"/>
</dbReference>
<dbReference type="Pfam" id="PF00621">
    <property type="entry name" value="RhoGEF"/>
    <property type="match status" value="1"/>
</dbReference>
<evidence type="ECO:0000259" key="2">
    <source>
        <dbReference type="PROSITE" id="PS50010"/>
    </source>
</evidence>
<dbReference type="SUPFAM" id="SSF54236">
    <property type="entry name" value="Ubiquitin-like"/>
    <property type="match status" value="1"/>
</dbReference>
<protein>
    <submittedName>
        <fullName evidence="4">Pleckstrin homology domain-containing family G member 5 isoform X3</fullName>
    </submittedName>
</protein>
<name>A0ABM4BDS2_HYDVU</name>
<dbReference type="PANTHER" id="PTHR13217">
    <property type="entry name" value="PLECKSTRIN HOMOLOGY DOMAIN-CONTAINING FAMILY G MEMBER 7"/>
    <property type="match status" value="1"/>
</dbReference>
<evidence type="ECO:0000313" key="3">
    <source>
        <dbReference type="Proteomes" id="UP001652625"/>
    </source>
</evidence>
<proteinExistence type="predicted"/>
<dbReference type="GeneID" id="100212206"/>
<dbReference type="Gene3D" id="2.30.29.30">
    <property type="entry name" value="Pleckstrin-homology domain (PH domain)/Phosphotyrosine-binding domain (PTB)"/>
    <property type="match status" value="1"/>
</dbReference>
<keyword evidence="3" id="KW-1185">Reference proteome</keyword>
<evidence type="ECO:0000256" key="1">
    <source>
        <dbReference type="SAM" id="Coils"/>
    </source>
</evidence>